<comment type="subcellular location">
    <subcellularLocation>
        <location evidence="1">Membrane</location>
        <topology evidence="1">Multi-pass membrane protein</topology>
    </subcellularLocation>
</comment>
<gene>
    <name evidence="7" type="ORF">BCR33DRAFT_849644</name>
</gene>
<keyword evidence="8" id="KW-1185">Reference proteome</keyword>
<protein>
    <submittedName>
        <fullName evidence="7">Sulfate permease</fullName>
    </submittedName>
</protein>
<evidence type="ECO:0000256" key="4">
    <source>
        <dbReference type="ARBA" id="ARBA00023136"/>
    </source>
</evidence>
<dbReference type="Proteomes" id="UP000193642">
    <property type="component" value="Unassembled WGS sequence"/>
</dbReference>
<dbReference type="GO" id="GO:0016020">
    <property type="term" value="C:membrane"/>
    <property type="evidence" value="ECO:0007669"/>
    <property type="project" value="UniProtKB-SubCell"/>
</dbReference>
<dbReference type="InterPro" id="IPR011547">
    <property type="entry name" value="SLC26A/SulP_dom"/>
</dbReference>
<proteinExistence type="predicted"/>
<evidence type="ECO:0000256" key="3">
    <source>
        <dbReference type="ARBA" id="ARBA00022989"/>
    </source>
</evidence>
<name>A0A1Y2CG51_9FUNG</name>
<evidence type="ECO:0000256" key="2">
    <source>
        <dbReference type="ARBA" id="ARBA00022692"/>
    </source>
</evidence>
<keyword evidence="2 5" id="KW-0812">Transmembrane</keyword>
<dbReference type="InterPro" id="IPR002645">
    <property type="entry name" value="STAS_dom"/>
</dbReference>
<feature type="transmembrane region" description="Helical" evidence="5">
    <location>
        <begin position="285"/>
        <end position="306"/>
    </location>
</feature>
<feature type="domain" description="STAS" evidence="6">
    <location>
        <begin position="565"/>
        <end position="734"/>
    </location>
</feature>
<comment type="caution">
    <text evidence="7">The sequence shown here is derived from an EMBL/GenBank/DDBJ whole genome shotgun (WGS) entry which is preliminary data.</text>
</comment>
<dbReference type="InterPro" id="IPR036513">
    <property type="entry name" value="STAS_dom_sf"/>
</dbReference>
<keyword evidence="3 5" id="KW-1133">Transmembrane helix</keyword>
<dbReference type="PROSITE" id="PS01130">
    <property type="entry name" value="SLC26A"/>
    <property type="match status" value="1"/>
</dbReference>
<reference evidence="7 8" key="1">
    <citation type="submission" date="2016-07" db="EMBL/GenBank/DDBJ databases">
        <title>Pervasive Adenine N6-methylation of Active Genes in Fungi.</title>
        <authorList>
            <consortium name="DOE Joint Genome Institute"/>
            <person name="Mondo S.J."/>
            <person name="Dannebaum R.O."/>
            <person name="Kuo R.C."/>
            <person name="Labutti K."/>
            <person name="Haridas S."/>
            <person name="Kuo A."/>
            <person name="Salamov A."/>
            <person name="Ahrendt S.R."/>
            <person name="Lipzen A."/>
            <person name="Sullivan W."/>
            <person name="Andreopoulos W.B."/>
            <person name="Clum A."/>
            <person name="Lindquist E."/>
            <person name="Daum C."/>
            <person name="Ramamoorthy G.K."/>
            <person name="Gryganskyi A."/>
            <person name="Culley D."/>
            <person name="Magnuson J.K."/>
            <person name="James T.Y."/>
            <person name="O'Malley M.A."/>
            <person name="Stajich J.E."/>
            <person name="Spatafora J.W."/>
            <person name="Visel A."/>
            <person name="Grigoriev I.V."/>
        </authorList>
    </citation>
    <scope>NUCLEOTIDE SEQUENCE [LARGE SCALE GENOMIC DNA]</scope>
    <source>
        <strain evidence="7 8">JEL800</strain>
    </source>
</reference>
<feature type="transmembrane region" description="Helical" evidence="5">
    <location>
        <begin position="144"/>
        <end position="165"/>
    </location>
</feature>
<accession>A0A1Y2CG51</accession>
<evidence type="ECO:0000313" key="7">
    <source>
        <dbReference type="EMBL" id="ORY46009.1"/>
    </source>
</evidence>
<dbReference type="Gene3D" id="3.30.750.24">
    <property type="entry name" value="STAS domain"/>
    <property type="match status" value="1"/>
</dbReference>
<dbReference type="InterPro" id="IPR001902">
    <property type="entry name" value="SLC26A/SulP_fam"/>
</dbReference>
<dbReference type="OrthoDB" id="288203at2759"/>
<dbReference type="NCBIfam" id="TIGR00815">
    <property type="entry name" value="sulP"/>
    <property type="match status" value="1"/>
</dbReference>
<dbReference type="AlphaFoldDB" id="A0A1Y2CG51"/>
<dbReference type="EMBL" id="MCGO01000018">
    <property type="protein sequence ID" value="ORY46009.1"/>
    <property type="molecule type" value="Genomic_DNA"/>
</dbReference>
<evidence type="ECO:0000256" key="5">
    <source>
        <dbReference type="SAM" id="Phobius"/>
    </source>
</evidence>
<feature type="transmembrane region" description="Helical" evidence="5">
    <location>
        <begin position="518"/>
        <end position="535"/>
    </location>
</feature>
<feature type="transmembrane region" description="Helical" evidence="5">
    <location>
        <begin position="228"/>
        <end position="248"/>
    </location>
</feature>
<keyword evidence="4 5" id="KW-0472">Membrane</keyword>
<dbReference type="PROSITE" id="PS50801">
    <property type="entry name" value="STAS"/>
    <property type="match status" value="1"/>
</dbReference>
<dbReference type="Pfam" id="PF00916">
    <property type="entry name" value="Sulfate_transp"/>
    <property type="match status" value="1"/>
</dbReference>
<dbReference type="Pfam" id="PF01740">
    <property type="entry name" value="STAS"/>
    <property type="match status" value="1"/>
</dbReference>
<dbReference type="SUPFAM" id="SSF52091">
    <property type="entry name" value="SpoIIaa-like"/>
    <property type="match status" value="1"/>
</dbReference>
<dbReference type="InterPro" id="IPR018045">
    <property type="entry name" value="S04_transporter_CS"/>
</dbReference>
<organism evidence="7 8">
    <name type="scientific">Rhizoclosmatium globosum</name>
    <dbReference type="NCBI Taxonomy" id="329046"/>
    <lineage>
        <taxon>Eukaryota</taxon>
        <taxon>Fungi</taxon>
        <taxon>Fungi incertae sedis</taxon>
        <taxon>Chytridiomycota</taxon>
        <taxon>Chytridiomycota incertae sedis</taxon>
        <taxon>Chytridiomycetes</taxon>
        <taxon>Chytridiales</taxon>
        <taxon>Chytriomycetaceae</taxon>
        <taxon>Rhizoclosmatium</taxon>
    </lineage>
</organism>
<dbReference type="CDD" id="cd07042">
    <property type="entry name" value="STAS_SulP_like_sulfate_transporter"/>
    <property type="match status" value="1"/>
</dbReference>
<evidence type="ECO:0000259" key="6">
    <source>
        <dbReference type="PROSITE" id="PS50801"/>
    </source>
</evidence>
<sequence length="779" mass="85287">MLSSGEMTTKSAPALVRYVFAEGSWAGALTVMVRMHEIGIQGRVPFSMGEIREEWGSSEYQKIFVTQHGSLYHSTTKIDLKASPNVSRYQYHLPKMVYAEKPELFPIHDWAWRYNFEWFFGDFIAGVTVGLVAIPASVSYATKLVGVPAQFGLYTSFIGALMYSLFATSKDVTMGITAVLSLVVGQTIQQYVPNGSTEDKVTYAITLAFWTGLFMLLLGLFRLGIVIDFIPVPVVAGFTAGAGIQAIVGQFPGLLGIKGVNTNNAPYQILYDFLVNLGGTQKYDAIIGITSLFAILFLKYATAYGVKKGYTWLKYVGFLRNAIVLGVYIGVAYALRNDKSVPIALVKDIPAGLSGVRGPSFNLNYASTKIFPAIPGVFLVAVLEHIAVTKTYGRINGYTVDANQEIVAIGLANFVGSFIGSVPATGSFSRSAIKSASGVRTPFGSFFTGATVVIGLFTITGALYYMPSATLCAIVITAISELVAKFDVIFVLVKVDLLDSLGFILAFVVTFFSTLENAVYAAAAYSLVVLLLRVARPKVEILARTDKGLWLGEESDSYKHLVEANAADSEVPEGILVFRIDESLSYPNSSYFIDQLKATIIQRFRYTNPVVRTKGERMWNDDVLERVQRRERLGLTELPALRAIVFDFSAVSQVDYTGIQALLDSKDDLERYTGRPVPFYYVGARKRHLHALIGTVQDHVTAADLDLSPAAEGTKKAKGIFDVFPKLHNSAEEVETRKLKQQKALQFFHYSVDEAVEAADRRTQSILAEVGQVKAATSA</sequence>
<feature type="transmembrane region" description="Helical" evidence="5">
    <location>
        <begin position="439"/>
        <end position="459"/>
    </location>
</feature>
<dbReference type="GO" id="GO:0008271">
    <property type="term" value="F:secondary active sulfate transmembrane transporter activity"/>
    <property type="evidence" value="ECO:0007669"/>
    <property type="project" value="InterPro"/>
</dbReference>
<dbReference type="PANTHER" id="PTHR11814">
    <property type="entry name" value="SULFATE TRANSPORTER"/>
    <property type="match status" value="1"/>
</dbReference>
<feature type="transmembrane region" description="Helical" evidence="5">
    <location>
        <begin position="118"/>
        <end position="138"/>
    </location>
</feature>
<dbReference type="STRING" id="329046.A0A1Y2CG51"/>
<feature type="transmembrane region" description="Helical" evidence="5">
    <location>
        <begin position="201"/>
        <end position="221"/>
    </location>
</feature>
<evidence type="ECO:0000256" key="1">
    <source>
        <dbReference type="ARBA" id="ARBA00004141"/>
    </source>
</evidence>
<feature type="transmembrane region" description="Helical" evidence="5">
    <location>
        <begin position="370"/>
        <end position="388"/>
    </location>
</feature>
<feature type="transmembrane region" description="Helical" evidence="5">
    <location>
        <begin position="318"/>
        <end position="335"/>
    </location>
</feature>
<evidence type="ECO:0000313" key="8">
    <source>
        <dbReference type="Proteomes" id="UP000193642"/>
    </source>
</evidence>
<feature type="transmembrane region" description="Helical" evidence="5">
    <location>
        <begin position="172"/>
        <end position="189"/>
    </location>
</feature>
<feature type="transmembrane region" description="Helical" evidence="5">
    <location>
        <begin position="465"/>
        <end position="484"/>
    </location>
</feature>